<keyword evidence="5 7" id="KW-1133">Transmembrane helix</keyword>
<feature type="transmembrane region" description="Helical" evidence="7">
    <location>
        <begin position="205"/>
        <end position="229"/>
    </location>
</feature>
<feature type="transmembrane region" description="Helical" evidence="7">
    <location>
        <begin position="513"/>
        <end position="532"/>
    </location>
</feature>
<dbReference type="HOGENOM" id="CLU_030965_1_0_1"/>
<evidence type="ECO:0000313" key="9">
    <source>
        <dbReference type="Proteomes" id="UP000016924"/>
    </source>
</evidence>
<keyword evidence="3" id="KW-1003">Cell membrane</keyword>
<proteinExistence type="predicted"/>
<evidence type="ECO:0000313" key="8">
    <source>
        <dbReference type="EMBL" id="EON68038.1"/>
    </source>
</evidence>
<dbReference type="eggNOG" id="ENOG502RBVG">
    <property type="taxonomic scope" value="Eukaryota"/>
</dbReference>
<feature type="transmembrane region" description="Helical" evidence="7">
    <location>
        <begin position="59"/>
        <end position="77"/>
    </location>
</feature>
<feature type="transmembrane region" description="Helical" evidence="7">
    <location>
        <begin position="241"/>
        <end position="262"/>
    </location>
</feature>
<evidence type="ECO:0000256" key="5">
    <source>
        <dbReference type="ARBA" id="ARBA00022989"/>
    </source>
</evidence>
<feature type="transmembrane region" description="Helical" evidence="7">
    <location>
        <begin position="539"/>
        <end position="558"/>
    </location>
</feature>
<dbReference type="RefSeq" id="XP_007783355.1">
    <property type="nucleotide sequence ID" value="XM_007785165.1"/>
</dbReference>
<protein>
    <submittedName>
        <fullName evidence="8">Uncharacterized protein</fullName>
    </submittedName>
</protein>
<evidence type="ECO:0000256" key="6">
    <source>
        <dbReference type="ARBA" id="ARBA00023136"/>
    </source>
</evidence>
<dbReference type="GeneID" id="19904497"/>
<keyword evidence="9" id="KW-1185">Reference proteome</keyword>
<evidence type="ECO:0000256" key="4">
    <source>
        <dbReference type="ARBA" id="ARBA00022692"/>
    </source>
</evidence>
<feature type="transmembrane region" description="Helical" evidence="7">
    <location>
        <begin position="308"/>
        <end position="330"/>
    </location>
</feature>
<dbReference type="OMA" id="CYIFYAM"/>
<feature type="transmembrane region" description="Helical" evidence="7">
    <location>
        <begin position="132"/>
        <end position="156"/>
    </location>
</feature>
<reference evidence="9" key="1">
    <citation type="submission" date="2012-06" db="EMBL/GenBank/DDBJ databases">
        <title>The genome sequence of Coniosporium apollinis CBS 100218.</title>
        <authorList>
            <consortium name="The Broad Institute Genome Sequencing Platform"/>
            <person name="Cuomo C."/>
            <person name="Gorbushina A."/>
            <person name="Noack S."/>
            <person name="Walker B."/>
            <person name="Young S.K."/>
            <person name="Zeng Q."/>
            <person name="Gargeya S."/>
            <person name="Fitzgerald M."/>
            <person name="Haas B."/>
            <person name="Abouelleil A."/>
            <person name="Alvarado L."/>
            <person name="Arachchi H.M."/>
            <person name="Berlin A.M."/>
            <person name="Chapman S.B."/>
            <person name="Goldberg J."/>
            <person name="Griggs A."/>
            <person name="Gujja S."/>
            <person name="Hansen M."/>
            <person name="Howarth C."/>
            <person name="Imamovic A."/>
            <person name="Larimer J."/>
            <person name="McCowan C."/>
            <person name="Montmayeur A."/>
            <person name="Murphy C."/>
            <person name="Neiman D."/>
            <person name="Pearson M."/>
            <person name="Priest M."/>
            <person name="Roberts A."/>
            <person name="Saif S."/>
            <person name="Shea T."/>
            <person name="Sisk P."/>
            <person name="Sykes S."/>
            <person name="Wortman J."/>
            <person name="Nusbaum C."/>
            <person name="Birren B."/>
        </authorList>
    </citation>
    <scope>NUCLEOTIDE SEQUENCE [LARGE SCALE GENOMIC DNA]</scope>
    <source>
        <strain evidence="9">CBS 100218</strain>
    </source>
</reference>
<accession>R7Z1R6</accession>
<sequence>MLSFPRSFNILATKIQYTMLPSKDDTIVGAGGTVQTEDGERHETRAKSGQHRPWSRQRYFGALLFNVAAVLLPALYGTLSKLWVADIDSSQVVLTDVYTYIGVVAEVLNEGLPRAAWLVIGDKSSRSVPARIGLCHTLIIFQSILGLIMSIVFVAAAAQTAKAFVPVETRSTSLTYVRVAAFSCLSSAIEVAVSNSTRALDRPDVPLLISSAKFIINIILDMLIISTFHVGSHQPTVNMQAAIRLSCDLAAAFIGLAYFLFITRRIRRKTDRTASRSWSSTQPSFSALKTLARPGALTFLESAIRNALYLWLISGIVAMGSDYATAWGVFNTIRWGLIMVPVLALEATSLTFVGHAWGRWRASGAANARRATASWADLRVIAQPALVSCIVALVVEVPICVFLATWGARRFAFWLSQSDTVSRITEKMWKVSDPNPFPLFRWCTARAVPLLPPQRREGLPNNITPHNGAFPAPGWSSHTERFATRLTQASRICRMPRAQTSIANLLQTIDWCYIFYALSTQLAAILLATRPLWYLYQSLASNILWVLPWAIAVSRIGITPDDAWTYHSVIFGGSLVFSFFCVLAVLGCWAWALRKGRMRVRPVAARGRGEDR</sequence>
<comment type="subcellular location">
    <subcellularLocation>
        <location evidence="1">Cell membrane</location>
        <topology evidence="1">Multi-pass membrane protein</topology>
    </subcellularLocation>
</comment>
<dbReference type="PANTHER" id="PTHR43549">
    <property type="entry name" value="MULTIDRUG RESISTANCE PROTEIN YPNP-RELATED"/>
    <property type="match status" value="1"/>
</dbReference>
<evidence type="ECO:0000256" key="1">
    <source>
        <dbReference type="ARBA" id="ARBA00004651"/>
    </source>
</evidence>
<gene>
    <name evidence="8" type="ORF">W97_07186</name>
</gene>
<evidence type="ECO:0000256" key="7">
    <source>
        <dbReference type="SAM" id="Phobius"/>
    </source>
</evidence>
<dbReference type="OrthoDB" id="2119662at2759"/>
<dbReference type="InterPro" id="IPR052031">
    <property type="entry name" value="Membrane_Transporter-Flippase"/>
</dbReference>
<evidence type="ECO:0000256" key="3">
    <source>
        <dbReference type="ARBA" id="ARBA00022475"/>
    </source>
</evidence>
<keyword evidence="4 7" id="KW-0812">Transmembrane</keyword>
<feature type="transmembrane region" description="Helical" evidence="7">
    <location>
        <begin position="378"/>
        <end position="406"/>
    </location>
</feature>
<feature type="transmembrane region" description="Helical" evidence="7">
    <location>
        <begin position="336"/>
        <end position="357"/>
    </location>
</feature>
<dbReference type="EMBL" id="JH767592">
    <property type="protein sequence ID" value="EON68038.1"/>
    <property type="molecule type" value="Genomic_DNA"/>
</dbReference>
<feature type="transmembrane region" description="Helical" evidence="7">
    <location>
        <begin position="570"/>
        <end position="592"/>
    </location>
</feature>
<dbReference type="GO" id="GO:0005886">
    <property type="term" value="C:plasma membrane"/>
    <property type="evidence" value="ECO:0007669"/>
    <property type="project" value="UniProtKB-SubCell"/>
</dbReference>
<keyword evidence="6 7" id="KW-0472">Membrane</keyword>
<name>R7Z1R6_CONA1</name>
<keyword evidence="2" id="KW-0813">Transport</keyword>
<dbReference type="STRING" id="1168221.R7Z1R6"/>
<dbReference type="Proteomes" id="UP000016924">
    <property type="component" value="Unassembled WGS sequence"/>
</dbReference>
<dbReference type="AlphaFoldDB" id="R7Z1R6"/>
<organism evidence="8 9">
    <name type="scientific">Coniosporium apollinis (strain CBS 100218)</name>
    <name type="common">Rock-inhabiting black yeast</name>
    <dbReference type="NCBI Taxonomy" id="1168221"/>
    <lineage>
        <taxon>Eukaryota</taxon>
        <taxon>Fungi</taxon>
        <taxon>Dikarya</taxon>
        <taxon>Ascomycota</taxon>
        <taxon>Pezizomycotina</taxon>
        <taxon>Dothideomycetes</taxon>
        <taxon>Dothideomycetes incertae sedis</taxon>
        <taxon>Coniosporium</taxon>
    </lineage>
</organism>
<evidence type="ECO:0000256" key="2">
    <source>
        <dbReference type="ARBA" id="ARBA00022448"/>
    </source>
</evidence>
<dbReference type="PANTHER" id="PTHR43549:SF2">
    <property type="entry name" value="MULTIDRUG RESISTANCE PROTEIN NORM-RELATED"/>
    <property type="match status" value="1"/>
</dbReference>